<protein>
    <submittedName>
        <fullName evidence="1">Uncharacterized protein</fullName>
    </submittedName>
</protein>
<proteinExistence type="predicted"/>
<accession>A0A172WQD7</accession>
<dbReference type="AlphaFoldDB" id="A0A172WQD7"/>
<evidence type="ECO:0000313" key="2">
    <source>
        <dbReference type="Proteomes" id="UP000077787"/>
    </source>
</evidence>
<evidence type="ECO:0000313" key="1">
    <source>
        <dbReference type="EMBL" id="ANF25505.1"/>
    </source>
</evidence>
<dbReference type="EMBL" id="CP015641">
    <property type="protein sequence ID" value="ANF25505.1"/>
    <property type="molecule type" value="Genomic_DNA"/>
</dbReference>
<dbReference type="Proteomes" id="UP000077787">
    <property type="component" value="Chromosome"/>
</dbReference>
<sequence>MTTSIAIKNKLKNAFIIALSTTKHFMAIGLQYTNQAQFDAQIKARHFALAATIEENAISQSRLFIRLPLDLASLSF</sequence>
<name>A0A172WQD7_STUST</name>
<reference evidence="1 2" key="1">
    <citation type="submission" date="2016-05" db="EMBL/GenBank/DDBJ databases">
        <title>Genome sequence of Pseudomonas stutzeri 273 and identification of the exopolysaccharide biosynthesis locus.</title>
        <authorList>
            <person name="Wu S."/>
            <person name="Sun C."/>
        </authorList>
    </citation>
    <scope>NUCLEOTIDE SEQUENCE [LARGE SCALE GENOMIC DNA]</scope>
    <source>
        <strain evidence="1 2">273</strain>
    </source>
</reference>
<organism evidence="1 2">
    <name type="scientific">Stutzerimonas stutzeri</name>
    <name type="common">Pseudomonas stutzeri</name>
    <dbReference type="NCBI Taxonomy" id="316"/>
    <lineage>
        <taxon>Bacteria</taxon>
        <taxon>Pseudomonadati</taxon>
        <taxon>Pseudomonadota</taxon>
        <taxon>Gammaproteobacteria</taxon>
        <taxon>Pseudomonadales</taxon>
        <taxon>Pseudomonadaceae</taxon>
        <taxon>Stutzerimonas</taxon>
    </lineage>
</organism>
<gene>
    <name evidence="1" type="ORF">PS273GM_10265</name>
</gene>